<sequence length="213" mass="23938">VSFNGFPPSVRYFPIPAPVFGPLLEEIDTLGELKTVIRVLWMIQQKKGPLKLVTQNEILADRTLVNALSKTELITASIQAAVSRGIFIKVQHENGSIGYMTNTDFNRRSAGNFGISPNESYTLEPEPWEAAEILPGIYSLYEQNIGILTPIIGEQIGEAEEKYPAVWITDAIKESASQNKRSWAYISGILERWHREGRDDGEPSRRTSKSRYI</sequence>
<dbReference type="AlphaFoldDB" id="A0A381YDG6"/>
<dbReference type="SUPFAM" id="SSF158499">
    <property type="entry name" value="DnaD domain-like"/>
    <property type="match status" value="1"/>
</dbReference>
<dbReference type="PANTHER" id="PTHR37293:SF5">
    <property type="entry name" value="DNA REPLICATION PROTEIN"/>
    <property type="match status" value="1"/>
</dbReference>
<dbReference type="EMBL" id="UINC01017884">
    <property type="protein sequence ID" value="SVA74631.1"/>
    <property type="molecule type" value="Genomic_DNA"/>
</dbReference>
<dbReference type="InterPro" id="IPR034829">
    <property type="entry name" value="DnaD-like_sf"/>
</dbReference>
<dbReference type="PANTHER" id="PTHR37293">
    <property type="entry name" value="PHAGE REPLICATION PROTEIN-RELATED"/>
    <property type="match status" value="1"/>
</dbReference>
<evidence type="ECO:0000259" key="1">
    <source>
        <dbReference type="Pfam" id="PF07261"/>
    </source>
</evidence>
<dbReference type="InterPro" id="IPR053162">
    <property type="entry name" value="DnaD"/>
</dbReference>
<gene>
    <name evidence="2" type="ORF">METZ01_LOCUS127485</name>
</gene>
<accession>A0A381YDG6</accession>
<feature type="non-terminal residue" evidence="2">
    <location>
        <position position="1"/>
    </location>
</feature>
<feature type="domain" description="DnaB/C C-terminal" evidence="1">
    <location>
        <begin position="138"/>
        <end position="197"/>
    </location>
</feature>
<dbReference type="Pfam" id="PF07261">
    <property type="entry name" value="DnaB_2"/>
    <property type="match status" value="1"/>
</dbReference>
<proteinExistence type="predicted"/>
<organism evidence="2">
    <name type="scientific">marine metagenome</name>
    <dbReference type="NCBI Taxonomy" id="408172"/>
    <lineage>
        <taxon>unclassified sequences</taxon>
        <taxon>metagenomes</taxon>
        <taxon>ecological metagenomes</taxon>
    </lineage>
</organism>
<dbReference type="NCBIfam" id="TIGR01446">
    <property type="entry name" value="DnaD_dom"/>
    <property type="match status" value="1"/>
</dbReference>
<protein>
    <recommendedName>
        <fullName evidence="1">DnaB/C C-terminal domain-containing protein</fullName>
    </recommendedName>
</protein>
<name>A0A381YDG6_9ZZZZ</name>
<reference evidence="2" key="1">
    <citation type="submission" date="2018-05" db="EMBL/GenBank/DDBJ databases">
        <authorList>
            <person name="Lanie J.A."/>
            <person name="Ng W.-L."/>
            <person name="Kazmierczak K.M."/>
            <person name="Andrzejewski T.M."/>
            <person name="Davidsen T.M."/>
            <person name="Wayne K.J."/>
            <person name="Tettelin H."/>
            <person name="Glass J.I."/>
            <person name="Rusch D."/>
            <person name="Podicherti R."/>
            <person name="Tsui H.-C.T."/>
            <person name="Winkler M.E."/>
        </authorList>
    </citation>
    <scope>NUCLEOTIDE SEQUENCE</scope>
</reference>
<dbReference type="Gene3D" id="1.10.10.630">
    <property type="entry name" value="DnaD domain-like"/>
    <property type="match status" value="1"/>
</dbReference>
<dbReference type="InterPro" id="IPR006343">
    <property type="entry name" value="DnaB/C_C"/>
</dbReference>
<evidence type="ECO:0000313" key="2">
    <source>
        <dbReference type="EMBL" id="SVA74631.1"/>
    </source>
</evidence>